<protein>
    <recommendedName>
        <fullName evidence="1">DUF4365 domain-containing protein</fullName>
    </recommendedName>
</protein>
<dbReference type="Pfam" id="PF14280">
    <property type="entry name" value="DUF4365"/>
    <property type="match status" value="1"/>
</dbReference>
<dbReference type="InterPro" id="IPR025375">
    <property type="entry name" value="DUF4365"/>
</dbReference>
<feature type="domain" description="DUF4365" evidence="1">
    <location>
        <begin position="18"/>
        <end position="119"/>
    </location>
</feature>
<proteinExistence type="predicted"/>
<dbReference type="EMBL" id="JSZA02000001">
    <property type="protein sequence ID" value="KHD05254.1"/>
    <property type="molecule type" value="Genomic_DNA"/>
</dbReference>
<organism evidence="2 3">
    <name type="scientific">Candidatus Thiomargarita nelsonii</name>
    <dbReference type="NCBI Taxonomy" id="1003181"/>
    <lineage>
        <taxon>Bacteria</taxon>
        <taxon>Pseudomonadati</taxon>
        <taxon>Pseudomonadota</taxon>
        <taxon>Gammaproteobacteria</taxon>
        <taxon>Thiotrichales</taxon>
        <taxon>Thiotrichaceae</taxon>
        <taxon>Thiomargarita</taxon>
    </lineage>
</organism>
<evidence type="ECO:0000259" key="1">
    <source>
        <dbReference type="Pfam" id="PF14280"/>
    </source>
</evidence>
<accession>A0A0A6PQR0</accession>
<gene>
    <name evidence="2" type="ORF">PN36_00050</name>
</gene>
<evidence type="ECO:0000313" key="2">
    <source>
        <dbReference type="EMBL" id="KHD05254.1"/>
    </source>
</evidence>
<comment type="caution">
    <text evidence="2">The sequence shown here is derived from an EMBL/GenBank/DDBJ whole genome shotgun (WGS) entry which is preliminary data.</text>
</comment>
<sequence>MPQYKRKRRTRELMIADLSTNHIEYFALKAGFSIEKLEVDYGYDVRLYTYNNDGEFENGTIYFQLKATDNIDQYRLKSGGFSFPIEKKHLETWLKEIEPVILILFDAQEEKAYWVYLQLYFEQQNIFFDAIQTERFSVHLNEVVDVDAIRKWRNYKNSLFSQLYGHIKRHV</sequence>
<dbReference type="Proteomes" id="UP000030428">
    <property type="component" value="Unassembled WGS sequence"/>
</dbReference>
<name>A0A0A6PQR0_9GAMM</name>
<evidence type="ECO:0000313" key="3">
    <source>
        <dbReference type="Proteomes" id="UP000030428"/>
    </source>
</evidence>
<reference evidence="2 3" key="1">
    <citation type="journal article" date="2016" name="Front. Microbiol.">
        <title>Single-Cell (Meta-)Genomics of a Dimorphic Candidatus Thiomargarita nelsonii Reveals Genomic Plasticity.</title>
        <authorList>
            <person name="Flood B.E."/>
            <person name="Fliss P."/>
            <person name="Jones D.S."/>
            <person name="Dick G.J."/>
            <person name="Jain S."/>
            <person name="Kaster A.K."/>
            <person name="Winkel M."/>
            <person name="Mussmann M."/>
            <person name="Bailey J."/>
        </authorList>
    </citation>
    <scope>NUCLEOTIDE SEQUENCE [LARGE SCALE GENOMIC DNA]</scope>
    <source>
        <strain evidence="2">Hydrate Ridge</strain>
    </source>
</reference>
<keyword evidence="3" id="KW-1185">Reference proteome</keyword>
<dbReference type="AlphaFoldDB" id="A0A0A6PQR0"/>